<keyword evidence="1" id="KW-0732">Signal</keyword>
<name>A0AB38TBS8_9HYPH</name>
<protein>
    <submittedName>
        <fullName evidence="2">Uncharacterized protein</fullName>
    </submittedName>
</protein>
<proteinExistence type="predicted"/>
<sequence length="86" mass="8942">MSKRNFLSPMALSATMILGGQVQAAVLVESANQPSAKLAEAGTVPADLGYGEVLDRSNGTDVIMAYHTSHSSHASHGSHCSGYSYC</sequence>
<organism evidence="2 3">
    <name type="scientific">Mesorhizobium ciceri</name>
    <dbReference type="NCBI Taxonomy" id="39645"/>
    <lineage>
        <taxon>Bacteria</taxon>
        <taxon>Pseudomonadati</taxon>
        <taxon>Pseudomonadota</taxon>
        <taxon>Alphaproteobacteria</taxon>
        <taxon>Hyphomicrobiales</taxon>
        <taxon>Phyllobacteriaceae</taxon>
        <taxon>Mesorhizobium</taxon>
    </lineage>
</organism>
<dbReference type="EMBL" id="CP088147">
    <property type="protein sequence ID" value="UTU51752.1"/>
    <property type="molecule type" value="Genomic_DNA"/>
</dbReference>
<evidence type="ECO:0000313" key="3">
    <source>
        <dbReference type="Proteomes" id="UP001060070"/>
    </source>
</evidence>
<reference evidence="2 3" key="1">
    <citation type="journal article" date="2022" name="Microbiol. Resour. Announc.">
        <title>Complete Genome Sequence of Mesorhizobium ciceri Strain R30, a Rhizobium Used as a Commercial Inoculant for Chickpea in Argentina.</title>
        <authorList>
            <person name="Foresto E."/>
            <person name="Revale S."/>
            <person name="Primo E."/>
            <person name="Nievas F."/>
            <person name="Carezzano E."/>
            <person name="Puente M."/>
            <person name="Alzari P."/>
            <person name="Mart M."/>
            <person name="Ben-Assaya M."/>
            <person name="Mornico D."/>
            <person name="Santoro M."/>
            <person name="Mart F."/>
            <person name="Giordano W."/>
            <person name="Bogino P."/>
        </authorList>
    </citation>
    <scope>NUCLEOTIDE SEQUENCE [LARGE SCALE GENOMIC DNA]</scope>
    <source>
        <strain evidence="2 3">R30</strain>
    </source>
</reference>
<accession>A0AB38TBS8</accession>
<dbReference type="RefSeq" id="WP_127218519.1">
    <property type="nucleotide sequence ID" value="NZ_CP088147.1"/>
</dbReference>
<evidence type="ECO:0000256" key="1">
    <source>
        <dbReference type="SAM" id="SignalP"/>
    </source>
</evidence>
<evidence type="ECO:0000313" key="2">
    <source>
        <dbReference type="EMBL" id="UTU51752.1"/>
    </source>
</evidence>
<keyword evidence="3" id="KW-1185">Reference proteome</keyword>
<feature type="signal peptide" evidence="1">
    <location>
        <begin position="1"/>
        <end position="24"/>
    </location>
</feature>
<dbReference type="Proteomes" id="UP001060070">
    <property type="component" value="Chromosome"/>
</dbReference>
<feature type="chain" id="PRO_5044261956" evidence="1">
    <location>
        <begin position="25"/>
        <end position="86"/>
    </location>
</feature>
<gene>
    <name evidence="2" type="ORF">LRP29_30575</name>
</gene>
<dbReference type="AlphaFoldDB" id="A0AB38TBS8"/>